<sequence>QKEGFFIHQTKYVNDVLKHFGMEDSAPFDTPLPVNHHLGATKAVDPEVDPTQYRAMIGSLMYLTASRPDIMFSVCLCAR</sequence>
<evidence type="ECO:0008006" key="3">
    <source>
        <dbReference type="Google" id="ProtNLM"/>
    </source>
</evidence>
<feature type="non-terminal residue" evidence="1">
    <location>
        <position position="79"/>
    </location>
</feature>
<keyword evidence="2" id="KW-1185">Reference proteome</keyword>
<dbReference type="EMBL" id="JAFIRR010000333">
    <property type="protein sequence ID" value="MCO6420077.1"/>
    <property type="molecule type" value="Genomic_DNA"/>
</dbReference>
<dbReference type="PANTHER" id="PTHR11439:SF495">
    <property type="entry name" value="REVERSE TRANSCRIPTASE, RNA-DEPENDENT DNA POLYMERASE-RELATED"/>
    <property type="match status" value="1"/>
</dbReference>
<proteinExistence type="predicted"/>
<dbReference type="Proteomes" id="UP001523392">
    <property type="component" value="Unassembled WGS sequence"/>
</dbReference>
<reference evidence="1 2" key="1">
    <citation type="submission" date="2021-12" db="EMBL/GenBank/DDBJ databases">
        <title>Siccirubricoccus leaddurans sp. nov., a high concentration Zn2+ tolerance bacterium.</title>
        <authorList>
            <person name="Cao Y."/>
        </authorList>
    </citation>
    <scope>NUCLEOTIDE SEQUENCE [LARGE SCALE GENOMIC DNA]</scope>
    <source>
        <strain evidence="1 2">KC 17139</strain>
    </source>
</reference>
<protein>
    <recommendedName>
        <fullName evidence="3">Reverse transcriptase Ty1/copia-type domain-containing protein</fullName>
    </recommendedName>
</protein>
<feature type="non-terminal residue" evidence="1">
    <location>
        <position position="1"/>
    </location>
</feature>
<evidence type="ECO:0000313" key="1">
    <source>
        <dbReference type="EMBL" id="MCO6420077.1"/>
    </source>
</evidence>
<gene>
    <name evidence="1" type="ORF">JYK14_28585</name>
</gene>
<organism evidence="1 2">
    <name type="scientific">Siccirubricoccus soli</name>
    <dbReference type="NCBI Taxonomy" id="2899147"/>
    <lineage>
        <taxon>Bacteria</taxon>
        <taxon>Pseudomonadati</taxon>
        <taxon>Pseudomonadota</taxon>
        <taxon>Alphaproteobacteria</taxon>
        <taxon>Acetobacterales</taxon>
        <taxon>Roseomonadaceae</taxon>
        <taxon>Siccirubricoccus</taxon>
    </lineage>
</organism>
<accession>A0ABT1DEQ3</accession>
<comment type="caution">
    <text evidence="1">The sequence shown here is derived from an EMBL/GenBank/DDBJ whole genome shotgun (WGS) entry which is preliminary data.</text>
</comment>
<evidence type="ECO:0000313" key="2">
    <source>
        <dbReference type="Proteomes" id="UP001523392"/>
    </source>
</evidence>
<dbReference type="PANTHER" id="PTHR11439">
    <property type="entry name" value="GAG-POL-RELATED RETROTRANSPOSON"/>
    <property type="match status" value="1"/>
</dbReference>
<name>A0ABT1DEQ3_9PROT</name>
<dbReference type="RefSeq" id="WP_252956733.1">
    <property type="nucleotide sequence ID" value="NZ_JAFIRR010000333.1"/>
</dbReference>